<name>A0AAD5R340_PARTN</name>
<evidence type="ECO:0000313" key="1">
    <source>
        <dbReference type="EMBL" id="KAJ1368626.1"/>
    </source>
</evidence>
<protein>
    <submittedName>
        <fullName evidence="1">Uncharacterized protein</fullName>
    </submittedName>
</protein>
<gene>
    <name evidence="1" type="ORF">KIN20_029803</name>
</gene>
<accession>A0AAD5R340</accession>
<reference evidence="1" key="1">
    <citation type="submission" date="2021-06" db="EMBL/GenBank/DDBJ databases">
        <title>Parelaphostrongylus tenuis whole genome reference sequence.</title>
        <authorList>
            <person name="Garwood T.J."/>
            <person name="Larsen P.A."/>
            <person name="Fountain-Jones N.M."/>
            <person name="Garbe J.R."/>
            <person name="Macchietto M.G."/>
            <person name="Kania S.A."/>
            <person name="Gerhold R.W."/>
            <person name="Richards J.E."/>
            <person name="Wolf T.M."/>
        </authorList>
    </citation>
    <scope>NUCLEOTIDE SEQUENCE</scope>
    <source>
        <strain evidence="1">MNPRO001-30</strain>
        <tissue evidence="1">Meninges</tissue>
    </source>
</reference>
<dbReference type="AlphaFoldDB" id="A0AAD5R340"/>
<sequence length="60" mass="6539">MTVFDETPIMAIHDVMLNLDECAGSPVTKNNTVVDDLSGQRWSLPTLADTPRLGPRKAIS</sequence>
<evidence type="ECO:0000313" key="2">
    <source>
        <dbReference type="Proteomes" id="UP001196413"/>
    </source>
</evidence>
<dbReference type="EMBL" id="JAHQIW010006249">
    <property type="protein sequence ID" value="KAJ1368626.1"/>
    <property type="molecule type" value="Genomic_DNA"/>
</dbReference>
<proteinExistence type="predicted"/>
<organism evidence="1 2">
    <name type="scientific">Parelaphostrongylus tenuis</name>
    <name type="common">Meningeal worm</name>
    <dbReference type="NCBI Taxonomy" id="148309"/>
    <lineage>
        <taxon>Eukaryota</taxon>
        <taxon>Metazoa</taxon>
        <taxon>Ecdysozoa</taxon>
        <taxon>Nematoda</taxon>
        <taxon>Chromadorea</taxon>
        <taxon>Rhabditida</taxon>
        <taxon>Rhabditina</taxon>
        <taxon>Rhabditomorpha</taxon>
        <taxon>Strongyloidea</taxon>
        <taxon>Metastrongylidae</taxon>
        <taxon>Parelaphostrongylus</taxon>
    </lineage>
</organism>
<keyword evidence="2" id="KW-1185">Reference proteome</keyword>
<dbReference type="Proteomes" id="UP001196413">
    <property type="component" value="Unassembled WGS sequence"/>
</dbReference>
<comment type="caution">
    <text evidence="1">The sequence shown here is derived from an EMBL/GenBank/DDBJ whole genome shotgun (WGS) entry which is preliminary data.</text>
</comment>